<comment type="subcellular location">
    <subcellularLocation>
        <location evidence="1">Cell membrane</location>
        <topology evidence="1">Multi-pass membrane protein</topology>
    </subcellularLocation>
</comment>
<dbReference type="Proteomes" id="UP000031184">
    <property type="component" value="Unassembled WGS sequence"/>
</dbReference>
<evidence type="ECO:0000256" key="3">
    <source>
        <dbReference type="ARBA" id="ARBA00022475"/>
    </source>
</evidence>
<protein>
    <submittedName>
        <fullName evidence="8">Magnesium transporter MgtC</fullName>
    </submittedName>
</protein>
<comment type="similarity">
    <text evidence="2">Belongs to the MgtC/SapB family.</text>
</comment>
<dbReference type="EMBL" id="AUZI01000031">
    <property type="protein sequence ID" value="KID48158.1"/>
    <property type="molecule type" value="Genomic_DNA"/>
</dbReference>
<proteinExistence type="inferred from homology"/>
<dbReference type="PANTHER" id="PTHR33778:SF1">
    <property type="entry name" value="MAGNESIUM TRANSPORTER YHID-RELATED"/>
    <property type="match status" value="1"/>
</dbReference>
<keyword evidence="4" id="KW-0812">Transmembrane</keyword>
<feature type="domain" description="MgtC/SapB/SrpB/YhiD N-terminal" evidence="7">
    <location>
        <begin position="18"/>
        <end position="153"/>
    </location>
</feature>
<keyword evidence="3" id="KW-1003">Cell membrane</keyword>
<evidence type="ECO:0000256" key="4">
    <source>
        <dbReference type="ARBA" id="ARBA00022692"/>
    </source>
</evidence>
<keyword evidence="6" id="KW-0472">Membrane</keyword>
<gene>
    <name evidence="8" type="ORF">C095_11690</name>
</gene>
<evidence type="ECO:0000259" key="7">
    <source>
        <dbReference type="Pfam" id="PF02308"/>
    </source>
</evidence>
<dbReference type="GeneID" id="75074698"/>
<dbReference type="PATRIC" id="fig|1226633.4.peg.2365"/>
<dbReference type="GO" id="GO:0005886">
    <property type="term" value="C:plasma membrane"/>
    <property type="evidence" value="ECO:0007669"/>
    <property type="project" value="UniProtKB-SubCell"/>
</dbReference>
<evidence type="ECO:0000313" key="9">
    <source>
        <dbReference type="Proteomes" id="UP000031184"/>
    </source>
</evidence>
<keyword evidence="5" id="KW-1133">Transmembrane helix</keyword>
<dbReference type="InterPro" id="IPR049177">
    <property type="entry name" value="MgtC_SapB_SrpB_YhiD_N"/>
</dbReference>
<dbReference type="RefSeq" id="WP_005964341.1">
    <property type="nucleotide sequence ID" value="NZ_AOJP01000005.1"/>
</dbReference>
<comment type="caution">
    <text evidence="8">The sequence shown here is derived from an EMBL/GenBank/DDBJ whole genome shotgun (WGS) entry which is preliminary data.</text>
</comment>
<dbReference type="OrthoDB" id="9811198at2"/>
<dbReference type="InterPro" id="IPR003416">
    <property type="entry name" value="MgtC/SapB/SrpB/YhiD_fam"/>
</dbReference>
<dbReference type="PRINTS" id="PR01837">
    <property type="entry name" value="MGTCSAPBPROT"/>
</dbReference>
<evidence type="ECO:0000256" key="6">
    <source>
        <dbReference type="ARBA" id="ARBA00023136"/>
    </source>
</evidence>
<evidence type="ECO:0000256" key="1">
    <source>
        <dbReference type="ARBA" id="ARBA00004651"/>
    </source>
</evidence>
<evidence type="ECO:0000313" key="8">
    <source>
        <dbReference type="EMBL" id="KID48158.1"/>
    </source>
</evidence>
<reference evidence="8 9" key="1">
    <citation type="submission" date="2013-08" db="EMBL/GenBank/DDBJ databases">
        <title>An opportunistic ruminal bacterium that causes liver abscesses in cattle.</title>
        <authorList>
            <person name="Benahmed F.H."/>
            <person name="Rasmussen M."/>
            <person name="Harbottle H."/>
            <person name="Soppet D."/>
            <person name="Nagaraja T.G."/>
            <person name="Davidson M."/>
        </authorList>
    </citation>
    <scope>NUCLEOTIDE SEQUENCE [LARGE SCALE GENOMIC DNA]</scope>
    <source>
        <strain evidence="8 9">B35</strain>
    </source>
</reference>
<evidence type="ECO:0000256" key="5">
    <source>
        <dbReference type="ARBA" id="ARBA00022989"/>
    </source>
</evidence>
<dbReference type="AlphaFoldDB" id="A0A017H4W7"/>
<dbReference type="PANTHER" id="PTHR33778">
    <property type="entry name" value="PROTEIN MGTC"/>
    <property type="match status" value="1"/>
</dbReference>
<dbReference type="Pfam" id="PF02308">
    <property type="entry name" value="MgtC"/>
    <property type="match status" value="1"/>
</dbReference>
<organism evidence="8 9">
    <name type="scientific">Fusobacterium necrophorum subsp. funduliforme B35</name>
    <dbReference type="NCBI Taxonomy" id="1226633"/>
    <lineage>
        <taxon>Bacteria</taxon>
        <taxon>Fusobacteriati</taxon>
        <taxon>Fusobacteriota</taxon>
        <taxon>Fusobacteriia</taxon>
        <taxon>Fusobacteriales</taxon>
        <taxon>Fusobacteriaceae</taxon>
        <taxon>Fusobacterium</taxon>
    </lineage>
</organism>
<evidence type="ECO:0000256" key="2">
    <source>
        <dbReference type="ARBA" id="ARBA00009298"/>
    </source>
</evidence>
<sequence>MDRFITELGYQEIAFRVIAAIFIGGIIGYEREKNNRPAGFRTHILVCLGAAITSIIQDRMRIDVLRLATTQPEAMQAIKLDLGRLGAQVISGIGFLGAGSIMRERGTIEGLTTAAGIWATGCIGLAVGWGFYSLTLIATVAVIITLITLKKLEVSWIAKQYNAKIAVQYKNSIQGEDILEMSDYLKKINTKVLGIVKNEEEKTVLFTIRLKKNAKVSDIVLNLASHDKIEQVRKED</sequence>
<accession>A0A017H4W7</accession>
<name>A0A017H4W7_9FUSO</name>